<dbReference type="SUPFAM" id="SSF51126">
    <property type="entry name" value="Pectin lyase-like"/>
    <property type="match status" value="1"/>
</dbReference>
<evidence type="ECO:0000256" key="1">
    <source>
        <dbReference type="SAM" id="SignalP"/>
    </source>
</evidence>
<feature type="domain" description="GH141-like insertion" evidence="2">
    <location>
        <begin position="145"/>
        <end position="289"/>
    </location>
</feature>
<name>A0A6G3ZZX3_9BACL</name>
<dbReference type="AlphaFoldDB" id="A0A6G3ZZX3"/>
<dbReference type="PANTHER" id="PTHR36453">
    <property type="entry name" value="SECRETED PROTEIN-RELATED"/>
    <property type="match status" value="1"/>
</dbReference>
<protein>
    <recommendedName>
        <fullName evidence="2">GH141-like insertion domain-containing protein</fullName>
    </recommendedName>
</protein>
<feature type="chain" id="PRO_5038853385" description="GH141-like insertion domain-containing protein" evidence="1">
    <location>
        <begin position="24"/>
        <end position="725"/>
    </location>
</feature>
<gene>
    <name evidence="3" type="ORF">GK047_14065</name>
</gene>
<dbReference type="SMART" id="SM00710">
    <property type="entry name" value="PbH1"/>
    <property type="match status" value="4"/>
</dbReference>
<organism evidence="3">
    <name type="scientific">Paenibacillus sp. SYP-B3998</name>
    <dbReference type="NCBI Taxonomy" id="2678564"/>
    <lineage>
        <taxon>Bacteria</taxon>
        <taxon>Bacillati</taxon>
        <taxon>Bacillota</taxon>
        <taxon>Bacilli</taxon>
        <taxon>Bacillales</taxon>
        <taxon>Paenibacillaceae</taxon>
        <taxon>Paenibacillus</taxon>
    </lineage>
</organism>
<evidence type="ECO:0000313" key="3">
    <source>
        <dbReference type="EMBL" id="NEW07129.1"/>
    </source>
</evidence>
<dbReference type="EMBL" id="JAAIKC010000004">
    <property type="protein sequence ID" value="NEW07129.1"/>
    <property type="molecule type" value="Genomic_DNA"/>
</dbReference>
<proteinExistence type="predicted"/>
<dbReference type="RefSeq" id="WP_163947472.1">
    <property type="nucleotide sequence ID" value="NZ_JAAIKC010000004.1"/>
</dbReference>
<accession>A0A6G3ZZX3</accession>
<comment type="caution">
    <text evidence="3">The sequence shown here is derived from an EMBL/GenBank/DDBJ whole genome shotgun (WGS) entry which is preliminary data.</text>
</comment>
<dbReference type="InterPro" id="IPR011050">
    <property type="entry name" value="Pectin_lyase_fold/virulence"/>
</dbReference>
<keyword evidence="1" id="KW-0732">Signal</keyword>
<dbReference type="Pfam" id="PF21231">
    <property type="entry name" value="GH141_M"/>
    <property type="match status" value="1"/>
</dbReference>
<dbReference type="InterPro" id="IPR048482">
    <property type="entry name" value="GH141_ins"/>
</dbReference>
<dbReference type="InterPro" id="IPR012334">
    <property type="entry name" value="Pectin_lyas_fold"/>
</dbReference>
<reference evidence="3" key="1">
    <citation type="submission" date="2020-02" db="EMBL/GenBank/DDBJ databases">
        <authorList>
            <person name="Shen X.-R."/>
            <person name="Zhang Y.-X."/>
        </authorList>
    </citation>
    <scope>NUCLEOTIDE SEQUENCE</scope>
    <source>
        <strain evidence="3">SYP-B3998</strain>
    </source>
</reference>
<dbReference type="Gene3D" id="2.60.120.260">
    <property type="entry name" value="Galactose-binding domain-like"/>
    <property type="match status" value="1"/>
</dbReference>
<dbReference type="PANTHER" id="PTHR36453:SF1">
    <property type="entry name" value="RIGHT HANDED BETA HELIX DOMAIN-CONTAINING PROTEIN"/>
    <property type="match status" value="1"/>
</dbReference>
<dbReference type="InterPro" id="IPR006626">
    <property type="entry name" value="PbH1"/>
</dbReference>
<dbReference type="CDD" id="cd02795">
    <property type="entry name" value="CBM6-CBM35-CBM36_like"/>
    <property type="match status" value="1"/>
</dbReference>
<evidence type="ECO:0000259" key="2">
    <source>
        <dbReference type="Pfam" id="PF21231"/>
    </source>
</evidence>
<sequence>MYRIRKGMWVTLFVIVVCQSLFSSTNQVEVRQQKAFYVDAIHGNDTNSGIQRKPFQTIEKARAEVAKINNQMSGDIDVYLKSGTYQLTDTLHFGASDSGTNGYTIHYQAFKNEVPVISGGTTIPSSSWTLVDKQKNIYRTSVTGLENFRQLYVNDSLAVRARFPNMTEPDTFGPYLKTSGADAVNKYFVIDKADLPLLPKHLNQVEMVIHPHWYHENLHIDKIKKDPKDASKVRVYPAALENKNGLSPTKGNAFYTGDPYYWENDLSFLDAEGEWYLDKASAYLYYKPRAEENMTTVRVIVPQVEQLMALTGTSKSPVHDLTFSRIYFQYTNWTWPDVNGLVATQGFQPLGAASVGAVEVQHANRLAFIDNTFQYTAGNGLQLVKGVKDSKIVNNSFDHIGGNGIFLDSSSVMNATDEDLTDQILIGNNRIMFPGQVVHNGIGIMASWVKNTIIEHNDVNNAPYMGIQLGNQSVPAGAVTSAGYNTIRFNQINDVMKVLDDGGGIYTLARQVGTYIHDNYIFNVNRGSWAMDAPVVGIYHDNCSEYMTDENNVLQIADSNEFYLQTNTNCKAQNIVRINNSNEDKSIQKQAGRQSSYVEPIRVQAESMLLTGYTVENNADLYSNESGVKTSAKGSASFYFKGKSGAYKLRAAYVGEKVGNPAFTLYINNVKRDSWPADFASSGLSYSFMQHVVGPLWLHPGDEIKVTGTVADSAQARLDFIEVYQ</sequence>
<feature type="signal peptide" evidence="1">
    <location>
        <begin position="1"/>
        <end position="23"/>
    </location>
</feature>
<dbReference type="Gene3D" id="2.160.20.10">
    <property type="entry name" value="Single-stranded right-handed beta-helix, Pectin lyase-like"/>
    <property type="match status" value="2"/>
</dbReference>